<proteinExistence type="predicted"/>
<dbReference type="VEuPathDB" id="FungiDB:H310_10884"/>
<dbReference type="Proteomes" id="UP000285060">
    <property type="component" value="Unassembled WGS sequence"/>
</dbReference>
<dbReference type="PANTHER" id="PTHR42254">
    <property type="entry name" value="METALLOPHOS DOMAIN-CONTAINING PROTEIN"/>
    <property type="match status" value="1"/>
</dbReference>
<accession>A0A3R6VSS9</accession>
<dbReference type="PANTHER" id="PTHR42254:SF1">
    <property type="entry name" value="CALCINEURIN-LIKE PHOSPHOESTERASE DOMAIN-CONTAINING PROTEIN"/>
    <property type="match status" value="1"/>
</dbReference>
<dbReference type="Gene3D" id="3.60.21.10">
    <property type="match status" value="1"/>
</dbReference>
<feature type="domain" description="Calcineurin-like phosphoesterase" evidence="1">
    <location>
        <begin position="1"/>
        <end position="97"/>
    </location>
</feature>
<sequence length="381" mass="42121">MKILYVTDVEGNWDYFLRFVRTVATSPHSAGALSLVDGRLVLQPGYIFVFGGDVGDKGNGTLRLVHLLVDAKQRYPDRVVLIAGNRDVNKMRWTSEFTDAEMNLATMDPGIKDGPHWIPEASRKHLGIVPYLTQLLDAQAATTAPVTEVDLTTVNTPVRPDETSLRLVTGAGSGENLQHYVNTGAAYSVIAGRHLEPSGMPKLMPQMLTDVLWAQGYRRMLVGHTPHGNTPTIVKHRVTRNHPPPGVFQVVMCDTSYSDTRAPDMRGRCTSIVVVDHPTASQDTAAWRRGDDDRAHLWIEGHLDLSQPPLVLDEVYGYCPEHDRFVGHVLAHTGEWVKAPLANDRYLVCTVTNAHTYTYAVKSTAELARFAAPTTGVQRLE</sequence>
<comment type="caution">
    <text evidence="2">The sequence shown here is derived from an EMBL/GenBank/DDBJ whole genome shotgun (WGS) entry which is preliminary data.</text>
</comment>
<dbReference type="GO" id="GO:0016787">
    <property type="term" value="F:hydrolase activity"/>
    <property type="evidence" value="ECO:0007669"/>
    <property type="project" value="InterPro"/>
</dbReference>
<dbReference type="SUPFAM" id="SSF56300">
    <property type="entry name" value="Metallo-dependent phosphatases"/>
    <property type="match status" value="1"/>
</dbReference>
<reference evidence="2 3" key="1">
    <citation type="submission" date="2018-08" db="EMBL/GenBank/DDBJ databases">
        <title>Aphanomyces genome sequencing and annotation.</title>
        <authorList>
            <person name="Minardi D."/>
            <person name="Oidtmann B."/>
            <person name="Van Der Giezen M."/>
            <person name="Studholme D.J."/>
        </authorList>
    </citation>
    <scope>NUCLEOTIDE SEQUENCE [LARGE SCALE GENOMIC DNA]</scope>
    <source>
        <strain evidence="2 3">NJM0002</strain>
    </source>
</reference>
<dbReference type="InterPro" id="IPR004843">
    <property type="entry name" value="Calcineurin-like_PHP"/>
</dbReference>
<dbReference type="EMBL" id="QUSY01001122">
    <property type="protein sequence ID" value="RHY25970.1"/>
    <property type="molecule type" value="Genomic_DNA"/>
</dbReference>
<dbReference type="Pfam" id="PF00149">
    <property type="entry name" value="Metallophos"/>
    <property type="match status" value="1"/>
</dbReference>
<evidence type="ECO:0000259" key="1">
    <source>
        <dbReference type="Pfam" id="PF00149"/>
    </source>
</evidence>
<name>A0A3R6VSS9_9STRA</name>
<evidence type="ECO:0000313" key="2">
    <source>
        <dbReference type="EMBL" id="RHY25970.1"/>
    </source>
</evidence>
<protein>
    <recommendedName>
        <fullName evidence="1">Calcineurin-like phosphoesterase domain-containing protein</fullName>
    </recommendedName>
</protein>
<dbReference type="AlphaFoldDB" id="A0A3R6VSS9"/>
<dbReference type="InterPro" id="IPR029052">
    <property type="entry name" value="Metallo-depent_PP-like"/>
</dbReference>
<evidence type="ECO:0000313" key="3">
    <source>
        <dbReference type="Proteomes" id="UP000285060"/>
    </source>
</evidence>
<gene>
    <name evidence="2" type="ORF">DYB32_007978</name>
</gene>
<keyword evidence="3" id="KW-1185">Reference proteome</keyword>
<organism evidence="2 3">
    <name type="scientific">Aphanomyces invadans</name>
    <dbReference type="NCBI Taxonomy" id="157072"/>
    <lineage>
        <taxon>Eukaryota</taxon>
        <taxon>Sar</taxon>
        <taxon>Stramenopiles</taxon>
        <taxon>Oomycota</taxon>
        <taxon>Saprolegniomycetes</taxon>
        <taxon>Saprolegniales</taxon>
        <taxon>Verrucalvaceae</taxon>
        <taxon>Aphanomyces</taxon>
    </lineage>
</organism>